<dbReference type="Gene3D" id="1.10.287.130">
    <property type="match status" value="1"/>
</dbReference>
<evidence type="ECO:0000259" key="7">
    <source>
        <dbReference type="PROSITE" id="PS50109"/>
    </source>
</evidence>
<keyword evidence="5 10" id="KW-0418">Kinase</keyword>
<dbReference type="EMBL" id="JJMP01000014">
    <property type="protein sequence ID" value="RYC50078.1"/>
    <property type="molecule type" value="Genomic_DNA"/>
</dbReference>
<dbReference type="Gene3D" id="3.30.450.20">
    <property type="entry name" value="PAS domain"/>
    <property type="match status" value="2"/>
</dbReference>
<dbReference type="PRINTS" id="PR00344">
    <property type="entry name" value="BCTRLSENSOR"/>
</dbReference>
<evidence type="ECO:0000259" key="8">
    <source>
        <dbReference type="PROSITE" id="PS50112"/>
    </source>
</evidence>
<dbReference type="Gene3D" id="3.30.565.10">
    <property type="entry name" value="Histidine kinase-like ATPase, C-terminal domain"/>
    <property type="match status" value="1"/>
</dbReference>
<dbReference type="CDD" id="cd00082">
    <property type="entry name" value="HisKA"/>
    <property type="match status" value="1"/>
</dbReference>
<dbReference type="PROSITE" id="PS50112">
    <property type="entry name" value="PAS"/>
    <property type="match status" value="1"/>
</dbReference>
<dbReference type="GO" id="GO:0000155">
    <property type="term" value="F:phosphorelay sensor kinase activity"/>
    <property type="evidence" value="ECO:0007669"/>
    <property type="project" value="InterPro"/>
</dbReference>
<dbReference type="PANTHER" id="PTHR43711:SF26">
    <property type="entry name" value="SENSOR HISTIDINE KINASE RCSC"/>
    <property type="match status" value="1"/>
</dbReference>
<reference evidence="10 11" key="1">
    <citation type="submission" date="2014-04" db="EMBL/GenBank/DDBJ databases">
        <title>Whole genome of Muricauda olearia.</title>
        <authorList>
            <person name="Zhang X.-H."/>
            <person name="Tang K."/>
        </authorList>
    </citation>
    <scope>NUCLEOTIDE SEQUENCE [LARGE SCALE GENOMIC DNA]</scope>
    <source>
        <strain evidence="10 11">Th120</strain>
    </source>
</reference>
<dbReference type="SUPFAM" id="SSF47384">
    <property type="entry name" value="Homodimeric domain of signal transducing histidine kinase"/>
    <property type="match status" value="1"/>
</dbReference>
<dbReference type="AlphaFoldDB" id="A0A444VH42"/>
<feature type="domain" description="PAS" evidence="8">
    <location>
        <begin position="6"/>
        <end position="76"/>
    </location>
</feature>
<accession>A0A444VH42</accession>
<dbReference type="PROSITE" id="PS50109">
    <property type="entry name" value="HIS_KIN"/>
    <property type="match status" value="1"/>
</dbReference>
<dbReference type="InterPro" id="IPR050736">
    <property type="entry name" value="Sensor_HK_Regulatory"/>
</dbReference>
<dbReference type="Pfam" id="PF00512">
    <property type="entry name" value="HisKA"/>
    <property type="match status" value="1"/>
</dbReference>
<feature type="domain" description="PAC" evidence="9">
    <location>
        <begin position="203"/>
        <end position="255"/>
    </location>
</feature>
<dbReference type="InterPro" id="IPR035965">
    <property type="entry name" value="PAS-like_dom_sf"/>
</dbReference>
<dbReference type="SMART" id="SM00086">
    <property type="entry name" value="PAC"/>
    <property type="match status" value="2"/>
</dbReference>
<dbReference type="PROSITE" id="PS50113">
    <property type="entry name" value="PAC"/>
    <property type="match status" value="1"/>
</dbReference>
<dbReference type="EC" id="2.7.13.3" evidence="2"/>
<gene>
    <name evidence="10" type="ORF">DN53_07150</name>
</gene>
<dbReference type="SMART" id="SM00387">
    <property type="entry name" value="HATPase_c"/>
    <property type="match status" value="1"/>
</dbReference>
<dbReference type="InterPro" id="IPR004358">
    <property type="entry name" value="Sig_transdc_His_kin-like_C"/>
</dbReference>
<evidence type="ECO:0000313" key="10">
    <source>
        <dbReference type="EMBL" id="RYC50078.1"/>
    </source>
</evidence>
<comment type="caution">
    <text evidence="10">The sequence shown here is derived from an EMBL/GenBank/DDBJ whole genome shotgun (WGS) entry which is preliminary data.</text>
</comment>
<comment type="catalytic activity">
    <reaction evidence="1">
        <text>ATP + protein L-histidine = ADP + protein N-phospho-L-histidine.</text>
        <dbReference type="EC" id="2.7.13.3"/>
    </reaction>
</comment>
<keyword evidence="4" id="KW-0808">Transferase</keyword>
<dbReference type="PANTHER" id="PTHR43711">
    <property type="entry name" value="TWO-COMPONENT HISTIDINE KINASE"/>
    <property type="match status" value="1"/>
</dbReference>
<keyword evidence="11" id="KW-1185">Reference proteome</keyword>
<dbReference type="InterPro" id="IPR036097">
    <property type="entry name" value="HisK_dim/P_sf"/>
</dbReference>
<dbReference type="NCBIfam" id="TIGR00229">
    <property type="entry name" value="sensory_box"/>
    <property type="match status" value="2"/>
</dbReference>
<dbReference type="SMART" id="SM00388">
    <property type="entry name" value="HisKA"/>
    <property type="match status" value="1"/>
</dbReference>
<feature type="domain" description="Histidine kinase" evidence="7">
    <location>
        <begin position="284"/>
        <end position="500"/>
    </location>
</feature>
<evidence type="ECO:0000256" key="1">
    <source>
        <dbReference type="ARBA" id="ARBA00000085"/>
    </source>
</evidence>
<evidence type="ECO:0000256" key="2">
    <source>
        <dbReference type="ARBA" id="ARBA00012438"/>
    </source>
</evidence>
<protein>
    <recommendedName>
        <fullName evidence="2">histidine kinase</fullName>
        <ecNumber evidence="2">2.7.13.3</ecNumber>
    </recommendedName>
</protein>
<dbReference type="CDD" id="cd00075">
    <property type="entry name" value="HATPase"/>
    <property type="match status" value="1"/>
</dbReference>
<evidence type="ECO:0000256" key="6">
    <source>
        <dbReference type="ARBA" id="ARBA00023012"/>
    </source>
</evidence>
<dbReference type="SUPFAM" id="SSF55785">
    <property type="entry name" value="PYP-like sensor domain (PAS domain)"/>
    <property type="match status" value="2"/>
</dbReference>
<dbReference type="Pfam" id="PF02518">
    <property type="entry name" value="HATPase_c"/>
    <property type="match status" value="1"/>
</dbReference>
<dbReference type="InterPro" id="IPR036890">
    <property type="entry name" value="HATPase_C_sf"/>
</dbReference>
<dbReference type="InterPro" id="IPR005467">
    <property type="entry name" value="His_kinase_dom"/>
</dbReference>
<dbReference type="SMART" id="SM00091">
    <property type="entry name" value="PAS"/>
    <property type="match status" value="2"/>
</dbReference>
<evidence type="ECO:0000256" key="5">
    <source>
        <dbReference type="ARBA" id="ARBA00022777"/>
    </source>
</evidence>
<organism evidence="10 11">
    <name type="scientific">Flagellimonas olearia</name>
    <dbReference type="NCBI Taxonomy" id="552546"/>
    <lineage>
        <taxon>Bacteria</taxon>
        <taxon>Pseudomonadati</taxon>
        <taxon>Bacteroidota</taxon>
        <taxon>Flavobacteriia</taxon>
        <taxon>Flavobacteriales</taxon>
        <taxon>Flavobacteriaceae</taxon>
        <taxon>Flagellimonas</taxon>
    </lineage>
</organism>
<evidence type="ECO:0000256" key="3">
    <source>
        <dbReference type="ARBA" id="ARBA00022553"/>
    </source>
</evidence>
<dbReference type="CDD" id="cd00130">
    <property type="entry name" value="PAS"/>
    <property type="match status" value="2"/>
</dbReference>
<dbReference type="InterPro" id="IPR003594">
    <property type="entry name" value="HATPase_dom"/>
</dbReference>
<evidence type="ECO:0000259" key="9">
    <source>
        <dbReference type="PROSITE" id="PS50113"/>
    </source>
</evidence>
<sequence length="509" mass="58147">MKLFEKNNVFRILTEVISEGILIVNDQQIIVASNVVANRMFGYQKGELSGMPLEALLPENVREQHKLDAGAFLQKGHQRSMGQGLDLVGLLKDGSEFPLEIGLNPFTLLQKNYVMAIIVDISERKRTEQTIDHWFQIFNESLNEIYIFDVETFVFINVNRGAQLNLGYTMEELNQMSVLDIKTDLSEKSLKRLIAPLINKKREKVDFETIHKRKDGSIYPVEVHLQLSSIGKKEVCLAIVLDITERKNYTQHLENKVEERTLQLREALKAEKQLNELKTKFLSLVSHEFKTPLTSILTSASLLSKYTETEQQEKRDKHINTIREKVKYLDNILTDFLSIERLDTGKVKYNITLFPLSKLINEVVYNSNTLLKEGQRILYPKDIDGINVFFDEKILALALSNLLHNAIKYSHEGTQIELQVKEQGENLQIDVVDGGLGIPEEDQPFIFERYFRASNVLTSQGTGIGLNIVKQHMFNLGAEIDFTSSLGQGSTFTLTIPFKNYEDEEDSIG</sequence>
<evidence type="ECO:0000256" key="4">
    <source>
        <dbReference type="ARBA" id="ARBA00022679"/>
    </source>
</evidence>
<evidence type="ECO:0000313" key="11">
    <source>
        <dbReference type="Proteomes" id="UP000290261"/>
    </source>
</evidence>
<keyword evidence="6" id="KW-0902">Two-component regulatory system</keyword>
<dbReference type="InterPro" id="IPR003661">
    <property type="entry name" value="HisK_dim/P_dom"/>
</dbReference>
<dbReference type="InterPro" id="IPR000700">
    <property type="entry name" value="PAS-assoc_C"/>
</dbReference>
<dbReference type="InterPro" id="IPR001610">
    <property type="entry name" value="PAC"/>
</dbReference>
<keyword evidence="3" id="KW-0597">Phosphoprotein</keyword>
<dbReference type="SUPFAM" id="SSF55874">
    <property type="entry name" value="ATPase domain of HSP90 chaperone/DNA topoisomerase II/histidine kinase"/>
    <property type="match status" value="1"/>
</dbReference>
<dbReference type="Pfam" id="PF13426">
    <property type="entry name" value="PAS_9"/>
    <property type="match status" value="2"/>
</dbReference>
<dbReference type="InterPro" id="IPR000014">
    <property type="entry name" value="PAS"/>
</dbReference>
<dbReference type="RefSeq" id="WP_129656249.1">
    <property type="nucleotide sequence ID" value="NZ_ML142917.1"/>
</dbReference>
<name>A0A444VH42_9FLAO</name>
<dbReference type="Proteomes" id="UP000290261">
    <property type="component" value="Unassembled WGS sequence"/>
</dbReference>
<proteinExistence type="predicted"/>